<proteinExistence type="predicted"/>
<feature type="compositionally biased region" description="Basic and acidic residues" evidence="1">
    <location>
        <begin position="1"/>
        <end position="14"/>
    </location>
</feature>
<reference evidence="2" key="2">
    <citation type="submission" date="2020-02" db="EMBL/GenBank/DDBJ databases">
        <authorList>
            <consortium name="NCBI Pathogen Detection Project"/>
        </authorList>
    </citation>
    <scope>NUCLEOTIDE SEQUENCE</scope>
    <source>
        <strain evidence="2">MA.CK_00/00004035</strain>
    </source>
</reference>
<name>A0A749KYV2_SALER</name>
<feature type="compositionally biased region" description="Basic and acidic residues" evidence="1">
    <location>
        <begin position="47"/>
        <end position="58"/>
    </location>
</feature>
<accession>A0A749KYV2</accession>
<gene>
    <name evidence="2" type="ORF">G8N42_001240</name>
</gene>
<evidence type="ECO:0000313" key="2">
    <source>
        <dbReference type="EMBL" id="HAF5755869.1"/>
    </source>
</evidence>
<feature type="region of interest" description="Disordered" evidence="1">
    <location>
        <begin position="1"/>
        <end position="58"/>
    </location>
</feature>
<dbReference type="AlphaFoldDB" id="A0A749KYV2"/>
<protein>
    <submittedName>
        <fullName evidence="2">Uncharacterized protein</fullName>
    </submittedName>
</protein>
<dbReference type="EMBL" id="DAAVUQ010000002">
    <property type="protein sequence ID" value="HAF5755869.1"/>
    <property type="molecule type" value="Genomic_DNA"/>
</dbReference>
<evidence type="ECO:0000256" key="1">
    <source>
        <dbReference type="SAM" id="MobiDB-lite"/>
    </source>
</evidence>
<reference evidence="2" key="1">
    <citation type="journal article" date="2018" name="Genome Biol.">
        <title>SKESA: strategic k-mer extension for scrupulous assemblies.</title>
        <authorList>
            <person name="Souvorov A."/>
            <person name="Agarwala R."/>
            <person name="Lipman D.J."/>
        </authorList>
    </citation>
    <scope>NUCLEOTIDE SEQUENCE</scope>
    <source>
        <strain evidence="2">MA.CK_00/00004035</strain>
    </source>
</reference>
<organism evidence="2">
    <name type="scientific">Salmonella enterica</name>
    <name type="common">Salmonella choleraesuis</name>
    <dbReference type="NCBI Taxonomy" id="28901"/>
    <lineage>
        <taxon>Bacteria</taxon>
        <taxon>Pseudomonadati</taxon>
        <taxon>Pseudomonadota</taxon>
        <taxon>Gammaproteobacteria</taxon>
        <taxon>Enterobacterales</taxon>
        <taxon>Enterobacteriaceae</taxon>
        <taxon>Salmonella</taxon>
    </lineage>
</organism>
<comment type="caution">
    <text evidence="2">The sequence shown here is derived from an EMBL/GenBank/DDBJ whole genome shotgun (WGS) entry which is preliminary data.</text>
</comment>
<sequence>MSDEVKRYPDDDALNKLSGGNDKNTSDRTVAIEPLSALHKPVFIPKQSHDEGKPTDKK</sequence>